<evidence type="ECO:0000313" key="2">
    <source>
        <dbReference type="Proteomes" id="UP000270046"/>
    </source>
</evidence>
<dbReference type="EMBL" id="CP032869">
    <property type="protein sequence ID" value="AYL93871.1"/>
    <property type="molecule type" value="Genomic_DNA"/>
</dbReference>
<accession>A0A494VKB5</accession>
<gene>
    <name evidence="1" type="ORF">HYN43_000525</name>
</gene>
<organism evidence="1 2">
    <name type="scientific">Mucilaginibacter celer</name>
    <dbReference type="NCBI Taxonomy" id="2305508"/>
    <lineage>
        <taxon>Bacteria</taxon>
        <taxon>Pseudomonadati</taxon>
        <taxon>Bacteroidota</taxon>
        <taxon>Sphingobacteriia</taxon>
        <taxon>Sphingobacteriales</taxon>
        <taxon>Sphingobacteriaceae</taxon>
        <taxon>Mucilaginibacter</taxon>
    </lineage>
</organism>
<sequence>MSVVNITKPAPRLVAVIDVLQIVYSGQKLRYQKANPGCSYIRDLHSYYFAYEPKAGRLVAAITCGSRACSSLGGSYAFAKVRPGGVY</sequence>
<dbReference type="AlphaFoldDB" id="A0A494VKB5"/>
<dbReference type="KEGG" id="muh:HYN43_000525"/>
<proteinExistence type="predicted"/>
<name>A0A494VKB5_9SPHI</name>
<reference evidence="1 2" key="1">
    <citation type="submission" date="2018-10" db="EMBL/GenBank/DDBJ databases">
        <title>Genome sequencing of Mucilaginibacter sp. HYN0043.</title>
        <authorList>
            <person name="Kim M."/>
            <person name="Yi H."/>
        </authorList>
    </citation>
    <scope>NUCLEOTIDE SEQUENCE [LARGE SCALE GENOMIC DNA]</scope>
    <source>
        <strain evidence="1 2">HYN0043</strain>
    </source>
</reference>
<evidence type="ECO:0000313" key="1">
    <source>
        <dbReference type="EMBL" id="AYL93871.1"/>
    </source>
</evidence>
<keyword evidence="2" id="KW-1185">Reference proteome</keyword>
<dbReference type="Proteomes" id="UP000270046">
    <property type="component" value="Chromosome"/>
</dbReference>
<protein>
    <submittedName>
        <fullName evidence="1">Uncharacterized protein</fullName>
    </submittedName>
</protein>